<reference evidence="2 3" key="1">
    <citation type="submission" date="2021-04" db="EMBL/GenBank/DDBJ databases">
        <authorList>
            <person name="Pira H."/>
            <person name="Risdian C."/>
            <person name="Wink J."/>
        </authorList>
    </citation>
    <scope>NUCLEOTIDE SEQUENCE [LARGE SCALE GENOMIC DNA]</scope>
    <source>
        <strain evidence="2 3">WH53</strain>
    </source>
</reference>
<evidence type="ECO:0000313" key="2">
    <source>
        <dbReference type="EMBL" id="MBU2713471.1"/>
    </source>
</evidence>
<dbReference type="InterPro" id="IPR052927">
    <property type="entry name" value="DCC_oxidoreductase"/>
</dbReference>
<dbReference type="PANTHER" id="PTHR33639">
    <property type="entry name" value="THIOL-DISULFIDE OXIDOREDUCTASE DCC"/>
    <property type="match status" value="1"/>
</dbReference>
<name>A0ABS5ZHD6_9GAMM</name>
<dbReference type="InterPro" id="IPR007263">
    <property type="entry name" value="DCC1-like"/>
</dbReference>
<dbReference type="EMBL" id="JAGSOY010000082">
    <property type="protein sequence ID" value="MBU2713471.1"/>
    <property type="molecule type" value="Genomic_DNA"/>
</dbReference>
<evidence type="ECO:0000256" key="1">
    <source>
        <dbReference type="SAM" id="Phobius"/>
    </source>
</evidence>
<dbReference type="Proteomes" id="UP000690515">
    <property type="component" value="Unassembled WGS sequence"/>
</dbReference>
<keyword evidence="1" id="KW-1133">Transmembrane helix</keyword>
<sequence length="138" mass="16067">MQSTDKVILFDGVCILCSAWARFLIRFDQKQKLKLATVQSAEGQAILKWFGLPTDAYETMVLIEGSRLYTKSTAFFRVMMRLPFPWPITCVGWIVPTFLRNWLYDRIALNRYLLFGRNDTCVMPTKDHTSRFLNGQTD</sequence>
<keyword evidence="1" id="KW-0472">Membrane</keyword>
<evidence type="ECO:0000313" key="3">
    <source>
        <dbReference type="Proteomes" id="UP000690515"/>
    </source>
</evidence>
<protein>
    <submittedName>
        <fullName evidence="2">Thiol-disulfide oxidoreductase DCC family protein</fullName>
    </submittedName>
</protein>
<accession>A0ABS5ZHD6</accession>
<organism evidence="2 3">
    <name type="scientific">Zooshikella harenae</name>
    <dbReference type="NCBI Taxonomy" id="2827238"/>
    <lineage>
        <taxon>Bacteria</taxon>
        <taxon>Pseudomonadati</taxon>
        <taxon>Pseudomonadota</taxon>
        <taxon>Gammaproteobacteria</taxon>
        <taxon>Oceanospirillales</taxon>
        <taxon>Zooshikellaceae</taxon>
        <taxon>Zooshikella</taxon>
    </lineage>
</organism>
<keyword evidence="1" id="KW-0812">Transmembrane</keyword>
<proteinExistence type="predicted"/>
<feature type="transmembrane region" description="Helical" evidence="1">
    <location>
        <begin position="84"/>
        <end position="103"/>
    </location>
</feature>
<comment type="caution">
    <text evidence="2">The sequence shown here is derived from an EMBL/GenBank/DDBJ whole genome shotgun (WGS) entry which is preliminary data.</text>
</comment>
<dbReference type="PANTHER" id="PTHR33639:SF2">
    <property type="entry name" value="DUF393 DOMAIN-CONTAINING PROTEIN"/>
    <property type="match status" value="1"/>
</dbReference>
<feature type="transmembrane region" description="Helical" evidence="1">
    <location>
        <begin position="7"/>
        <end position="25"/>
    </location>
</feature>
<dbReference type="Pfam" id="PF04134">
    <property type="entry name" value="DCC1-like"/>
    <property type="match status" value="1"/>
</dbReference>
<gene>
    <name evidence="2" type="ORF">KCG35_20640</name>
</gene>
<keyword evidence="3" id="KW-1185">Reference proteome</keyword>